<reference evidence="2 3" key="1">
    <citation type="journal article" date="2019" name="Nat. Plants">
        <title>Stout camphor tree genome fills gaps in understanding of flowering plant genome evolution.</title>
        <authorList>
            <person name="Chaw S.M."/>
            <person name="Liu Y.C."/>
            <person name="Wu Y.W."/>
            <person name="Wang H.Y."/>
            <person name="Lin C.I."/>
            <person name="Wu C.S."/>
            <person name="Ke H.M."/>
            <person name="Chang L.Y."/>
            <person name="Hsu C.Y."/>
            <person name="Yang H.T."/>
            <person name="Sudianto E."/>
            <person name="Hsu M.H."/>
            <person name="Wu K.P."/>
            <person name="Wang L.N."/>
            <person name="Leebens-Mack J.H."/>
            <person name="Tsai I.J."/>
        </authorList>
    </citation>
    <scope>NUCLEOTIDE SEQUENCE [LARGE SCALE GENOMIC DNA]</scope>
    <source>
        <strain evidence="3">cv. Chaw 1501</strain>
        <tissue evidence="2">Young leaves</tissue>
    </source>
</reference>
<keyword evidence="1" id="KW-1133">Transmembrane helix</keyword>
<evidence type="ECO:0000256" key="1">
    <source>
        <dbReference type="SAM" id="Phobius"/>
    </source>
</evidence>
<keyword evidence="1" id="KW-0472">Membrane</keyword>
<comment type="caution">
    <text evidence="2">The sequence shown here is derived from an EMBL/GenBank/DDBJ whole genome shotgun (WGS) entry which is preliminary data.</text>
</comment>
<accession>A0A3S3M948</accession>
<dbReference type="InterPro" id="IPR004158">
    <property type="entry name" value="DUF247_pln"/>
</dbReference>
<feature type="transmembrane region" description="Helical" evidence="1">
    <location>
        <begin position="228"/>
        <end position="248"/>
    </location>
</feature>
<keyword evidence="1" id="KW-0812">Transmembrane</keyword>
<dbReference type="EMBL" id="QPKB01000002">
    <property type="protein sequence ID" value="RWR75425.1"/>
    <property type="molecule type" value="Genomic_DNA"/>
</dbReference>
<protein>
    <submittedName>
        <fullName evidence="2">UPF0481-like protein</fullName>
    </submittedName>
</protein>
<dbReference type="Pfam" id="PF03140">
    <property type="entry name" value="DUF247"/>
    <property type="match status" value="1"/>
</dbReference>
<dbReference type="OrthoDB" id="1849062at2759"/>
<organism evidence="2 3">
    <name type="scientific">Cinnamomum micranthum f. kanehirae</name>
    <dbReference type="NCBI Taxonomy" id="337451"/>
    <lineage>
        <taxon>Eukaryota</taxon>
        <taxon>Viridiplantae</taxon>
        <taxon>Streptophyta</taxon>
        <taxon>Embryophyta</taxon>
        <taxon>Tracheophyta</taxon>
        <taxon>Spermatophyta</taxon>
        <taxon>Magnoliopsida</taxon>
        <taxon>Magnoliidae</taxon>
        <taxon>Laurales</taxon>
        <taxon>Lauraceae</taxon>
        <taxon>Cinnamomum</taxon>
    </lineage>
</organism>
<dbReference type="PANTHER" id="PTHR31549">
    <property type="entry name" value="PROTEIN, PUTATIVE (DUF247)-RELATED-RELATED"/>
    <property type="match status" value="1"/>
</dbReference>
<proteinExistence type="predicted"/>
<dbReference type="AlphaFoldDB" id="A0A3S3M948"/>
<gene>
    <name evidence="2" type="ORF">CKAN_00380500</name>
</gene>
<dbReference type="Proteomes" id="UP000283530">
    <property type="component" value="Unassembled WGS sequence"/>
</dbReference>
<keyword evidence="3" id="KW-1185">Reference proteome</keyword>
<name>A0A3S3M948_9MAGN</name>
<sequence>MTTGTRDDVRIPISEEPENLGWLYKIIEEPGPRRTSKPLIQTVAQTLRGISRNKTCFDPSVVSFGPYHHGKDHLKPMERCKEVAALWFIKLYDNRVNAITREEAKQVYDEFVAKVPSVSSLRDCYTDKFVDKINDADFMRMMFLDGCFMLNFIQLFLDQSSDPLETSHLTRPLILRDMFLLENQIPYSVLVALKSLKPSLTPGRRDDWAASFFKTVFLPPPSSVVSSFVSHSLPVVTPLFLIFTVLYFINGGLDWLFLIFGTAVLLAVSWYARRWICRCLCSADSRFEEGTELQTEPLHLLDLLRSELTGKGVDPSVHGTRYGKYNSRPISELKAAGIQELRSSNIMLNRLGSDEEVVNLFRELATNLSPDFTAYSDVTHDVGIDFEIGV</sequence>
<dbReference type="PANTHER" id="PTHR31549:SF149">
    <property type="entry name" value="ISOPRENOID SYNTHASE DOMAIN-CONTAINING PROTEIN"/>
    <property type="match status" value="1"/>
</dbReference>
<evidence type="ECO:0000313" key="2">
    <source>
        <dbReference type="EMBL" id="RWR75425.1"/>
    </source>
</evidence>
<feature type="transmembrane region" description="Helical" evidence="1">
    <location>
        <begin position="255"/>
        <end position="272"/>
    </location>
</feature>
<dbReference type="STRING" id="337451.A0A3S3M948"/>
<evidence type="ECO:0000313" key="3">
    <source>
        <dbReference type="Proteomes" id="UP000283530"/>
    </source>
</evidence>